<dbReference type="Pfam" id="PF00924">
    <property type="entry name" value="MS_channel_2nd"/>
    <property type="match status" value="1"/>
</dbReference>
<evidence type="ECO:0000313" key="5">
    <source>
        <dbReference type="EMBL" id="KAF9764329.1"/>
    </source>
</evidence>
<dbReference type="GO" id="GO:0005886">
    <property type="term" value="C:plasma membrane"/>
    <property type="evidence" value="ECO:0007669"/>
    <property type="project" value="TreeGrafter"/>
</dbReference>
<dbReference type="InterPro" id="IPR016688">
    <property type="entry name" value="MscS-like_plants/fungi"/>
</dbReference>
<protein>
    <submittedName>
        <fullName evidence="5">Mechanosensitive ion channel protein 8</fullName>
    </submittedName>
</protein>
<feature type="transmembrane region" description="Helical" evidence="3">
    <location>
        <begin position="111"/>
        <end position="129"/>
    </location>
</feature>
<dbReference type="SUPFAM" id="SSF50182">
    <property type="entry name" value="Sm-like ribonucleoproteins"/>
    <property type="match status" value="1"/>
</dbReference>
<evidence type="ECO:0000256" key="1">
    <source>
        <dbReference type="ARBA" id="ARBA00004141"/>
    </source>
</evidence>
<proteinExistence type="inferred from homology"/>
<dbReference type="AlphaFoldDB" id="A0A9P6KZD6"/>
<accession>A0A9P6KZD6</accession>
<keyword evidence="3" id="KW-1133">Transmembrane helix</keyword>
<feature type="transmembrane region" description="Helical" evidence="3">
    <location>
        <begin position="69"/>
        <end position="90"/>
    </location>
</feature>
<keyword evidence="3" id="KW-0472">Membrane</keyword>
<organism evidence="5 6">
    <name type="scientific">Nosema granulosis</name>
    <dbReference type="NCBI Taxonomy" id="83296"/>
    <lineage>
        <taxon>Eukaryota</taxon>
        <taxon>Fungi</taxon>
        <taxon>Fungi incertae sedis</taxon>
        <taxon>Microsporidia</taxon>
        <taxon>Nosematidae</taxon>
        <taxon>Nosema</taxon>
    </lineage>
</organism>
<feature type="transmembrane region" description="Helical" evidence="3">
    <location>
        <begin position="335"/>
        <end position="361"/>
    </location>
</feature>
<gene>
    <name evidence="5" type="primary">MSL8_0</name>
    <name evidence="5" type="ORF">NGRA_0672</name>
</gene>
<feature type="transmembrane region" description="Helical" evidence="3">
    <location>
        <begin position="367"/>
        <end position="389"/>
    </location>
</feature>
<dbReference type="InterPro" id="IPR010920">
    <property type="entry name" value="LSM_dom_sf"/>
</dbReference>
<name>A0A9P6KZD6_9MICR</name>
<evidence type="ECO:0000256" key="2">
    <source>
        <dbReference type="ARBA" id="ARBA00008017"/>
    </source>
</evidence>
<dbReference type="OrthoDB" id="544685at2759"/>
<evidence type="ECO:0000313" key="6">
    <source>
        <dbReference type="Proteomes" id="UP000740883"/>
    </source>
</evidence>
<dbReference type="InterPro" id="IPR006685">
    <property type="entry name" value="MscS_channel_2nd"/>
</dbReference>
<evidence type="ECO:0000256" key="3">
    <source>
        <dbReference type="SAM" id="Phobius"/>
    </source>
</evidence>
<comment type="similarity">
    <text evidence="2">Belongs to the MscS (TC 1.A.23) family.</text>
</comment>
<reference evidence="5 6" key="1">
    <citation type="journal article" date="2020" name="Genome Biol. Evol.">
        <title>Comparative genomics of strictly vertically transmitted, feminizing microsporidia endosymbionts of amphipod crustaceans.</title>
        <authorList>
            <person name="Cormier A."/>
            <person name="Chebbi M.A."/>
            <person name="Giraud I."/>
            <person name="Wattier R."/>
            <person name="Teixeira M."/>
            <person name="Gilbert C."/>
            <person name="Rigaud T."/>
            <person name="Cordaux R."/>
        </authorList>
    </citation>
    <scope>NUCLEOTIDE SEQUENCE [LARGE SCALE GENOMIC DNA]</scope>
    <source>
        <strain evidence="5 6">Ou3-Ou53</strain>
    </source>
</reference>
<keyword evidence="6" id="KW-1185">Reference proteome</keyword>
<dbReference type="GO" id="GO:0008381">
    <property type="term" value="F:mechanosensitive monoatomic ion channel activity"/>
    <property type="evidence" value="ECO:0007669"/>
    <property type="project" value="TreeGrafter"/>
</dbReference>
<dbReference type="GO" id="GO:0006820">
    <property type="term" value="P:monoatomic anion transport"/>
    <property type="evidence" value="ECO:0007669"/>
    <property type="project" value="TreeGrafter"/>
</dbReference>
<evidence type="ECO:0000259" key="4">
    <source>
        <dbReference type="Pfam" id="PF00924"/>
    </source>
</evidence>
<dbReference type="PANTHER" id="PTHR31618:SF1">
    <property type="entry name" value="EF-HAND DOMAIN-CONTAINING PROTEIN"/>
    <property type="match status" value="1"/>
</dbReference>
<comment type="subcellular location">
    <subcellularLocation>
        <location evidence="1">Membrane</location>
        <topology evidence="1">Multi-pass membrane protein</topology>
    </subcellularLocation>
</comment>
<dbReference type="EMBL" id="SBJO01000028">
    <property type="protein sequence ID" value="KAF9764329.1"/>
    <property type="molecule type" value="Genomic_DNA"/>
</dbReference>
<keyword evidence="3" id="KW-0812">Transmembrane</keyword>
<feature type="domain" description="Mechanosensitive ion channel MscS" evidence="4">
    <location>
        <begin position="387"/>
        <end position="450"/>
    </location>
</feature>
<dbReference type="Proteomes" id="UP000740883">
    <property type="component" value="Unassembled WGS sequence"/>
</dbReference>
<feature type="transmembrane region" description="Helical" evidence="3">
    <location>
        <begin position="141"/>
        <end position="167"/>
    </location>
</feature>
<sequence length="547" mass="62699">MDDSFNWFESELEVETEDFNTEKRPKSLFSTIYDFVCVRANQMLPLFFVLRVIWFLFGLKSVELLGISIVTLLSSFTFIFGSLVITNAAMKTITYILLNLGKDSDIEPFLGLYRLFSTTAWCILNIYWLKFIKPEITTNYLTYRNIFVAGMITAIAYTFTGVLMVYFDKYFLSKTLNEKLKDVEKSERILAAMKSYRYEISSSDSVGTPQCSCKDVFCLTDNEVFIEGDSNRRGLSEIDSKMSYLNFPPPELHSVPDAKTLARDIFYKASSDGETLSFDDFSSIFPSTQTAINAYTYFDNGEDKKITKKTFHDTIIVFYMERVNLEKSICRAEDFVAVVGNILNIIVFVVLCLTYLVLFGIPLKELLALALSSALALNFIASGMAGDLYNNFMMLLSHQFDIGDEVIVDDVEYRVHEFGLTSTSLIGENGGKIKFLNSDMWKKTLINMTRAPEKFLVFKFQLNPNINSKTFSQFKARIHNYVQHKKFDFYDTFSLQSKSEGSTGIDILDCCLVLRCKTFKNKAKKFTLRVDMTNWLRNTIDEMEIGI</sequence>
<comment type="caution">
    <text evidence="5">The sequence shown here is derived from an EMBL/GenBank/DDBJ whole genome shotgun (WGS) entry which is preliminary data.</text>
</comment>
<dbReference type="PANTHER" id="PTHR31618">
    <property type="entry name" value="MECHANOSENSITIVE ION CHANNEL PROTEIN 5"/>
    <property type="match status" value="1"/>
</dbReference>
<feature type="transmembrane region" description="Helical" evidence="3">
    <location>
        <begin position="32"/>
        <end position="57"/>
    </location>
</feature>